<sequence length="363" mass="37699">MWEGGSHDAAAQLLPWFVGEPAAAAVGGYGGCVDVVGQGGVFGFGFEAAAAPVVTRQQRGGAAAAEGSSRGGGGKPAVVSGLLGSLQAELGRVTAREIMDAKALAASRSHSEAERRRRQRINGHLARLRSLLANTTKTDKASLLAEVIEHVKELKRQTTAIAAAAAAGDYHGNDEDDDDAVVGRRSAAAQQLLPTEADELAVDAAVDAEGRLVVRASLCCEDRPDLIPDIARALAALRLRARRAEITTLGGRVRSVLLITADEQQQQHCDDVDDDEDGHRLLLRHGIDGAGAAAGDDDECAASHRRHECIATVQEALRGVMDRRAAASSGDTSSSGGAVVAGGGGGSIKRQRMNYGVHEQCSV</sequence>
<dbReference type="STRING" id="4536.A0A0E0IJF1"/>
<dbReference type="SUPFAM" id="SSF47459">
    <property type="entry name" value="HLH, helix-loop-helix DNA-binding domain"/>
    <property type="match status" value="1"/>
</dbReference>
<dbReference type="eggNOG" id="ENOG502QRXD">
    <property type="taxonomic scope" value="Eukaryota"/>
</dbReference>
<reference evidence="8" key="2">
    <citation type="submission" date="2018-04" db="EMBL/GenBank/DDBJ databases">
        <title>OnivRS2 (Oryza nivara Reference Sequence Version 2).</title>
        <authorList>
            <person name="Zhang J."/>
            <person name="Kudrna D."/>
            <person name="Lee S."/>
            <person name="Talag J."/>
            <person name="Rajasekar S."/>
            <person name="Welchert J."/>
            <person name="Hsing Y.-I."/>
            <person name="Wing R.A."/>
        </authorList>
    </citation>
    <scope>NUCLEOTIDE SEQUENCE [LARGE SCALE GENOMIC DNA]</scope>
    <source>
        <strain evidence="8">SL10</strain>
    </source>
</reference>
<feature type="region of interest" description="Disordered" evidence="6">
    <location>
        <begin position="323"/>
        <end position="351"/>
    </location>
</feature>
<evidence type="ECO:0000256" key="3">
    <source>
        <dbReference type="ARBA" id="ARBA00023125"/>
    </source>
</evidence>
<dbReference type="Gene3D" id="4.10.280.10">
    <property type="entry name" value="Helix-loop-helix DNA-binding domain"/>
    <property type="match status" value="1"/>
</dbReference>
<protein>
    <recommendedName>
        <fullName evidence="7">BHLH domain-containing protein</fullName>
    </recommendedName>
</protein>
<dbReference type="InterPro" id="IPR011598">
    <property type="entry name" value="bHLH_dom"/>
</dbReference>
<dbReference type="OMA" id="GVHGSHE"/>
<evidence type="ECO:0000313" key="9">
    <source>
        <dbReference type="Proteomes" id="UP000006591"/>
    </source>
</evidence>
<feature type="compositionally biased region" description="Low complexity" evidence="6">
    <location>
        <begin position="326"/>
        <end position="338"/>
    </location>
</feature>
<comment type="similarity">
    <text evidence="1">Belongs to the bHLH protein family.</text>
</comment>
<dbReference type="GO" id="GO:0003677">
    <property type="term" value="F:DNA binding"/>
    <property type="evidence" value="ECO:0007669"/>
    <property type="project" value="UniProtKB-KW"/>
</dbReference>
<keyword evidence="9" id="KW-1185">Reference proteome</keyword>
<dbReference type="AlphaFoldDB" id="A0A0E0IJF1"/>
<keyword evidence="2" id="KW-0805">Transcription regulation</keyword>
<reference evidence="8" key="1">
    <citation type="submission" date="2015-04" db="UniProtKB">
        <authorList>
            <consortium name="EnsemblPlants"/>
        </authorList>
    </citation>
    <scope>IDENTIFICATION</scope>
    <source>
        <strain evidence="8">SL10</strain>
    </source>
</reference>
<dbReference type="Proteomes" id="UP000006591">
    <property type="component" value="Chromosome 9"/>
</dbReference>
<evidence type="ECO:0000256" key="1">
    <source>
        <dbReference type="ARBA" id="ARBA00005510"/>
    </source>
</evidence>
<dbReference type="EnsemblPlants" id="ONIVA09G09550.1">
    <property type="protein sequence ID" value="ONIVA09G09550.1"/>
    <property type="gene ID" value="ONIVA09G09550"/>
</dbReference>
<feature type="domain" description="BHLH" evidence="7">
    <location>
        <begin position="105"/>
        <end position="154"/>
    </location>
</feature>
<evidence type="ECO:0000256" key="6">
    <source>
        <dbReference type="SAM" id="MobiDB-lite"/>
    </source>
</evidence>
<dbReference type="InterPro" id="IPR045865">
    <property type="entry name" value="ACT-like_dom_sf"/>
</dbReference>
<dbReference type="PANTHER" id="PTHR45844:SF4">
    <property type="entry name" value="OS09G0410700 PROTEIN"/>
    <property type="match status" value="1"/>
</dbReference>
<dbReference type="PROSITE" id="PS50888">
    <property type="entry name" value="BHLH"/>
    <property type="match status" value="1"/>
</dbReference>
<dbReference type="FunFam" id="4.10.280.10:FF:000070">
    <property type="entry name" value="transcription factor bHLH30"/>
    <property type="match status" value="1"/>
</dbReference>
<keyword evidence="3" id="KW-0238">DNA-binding</keyword>
<dbReference type="HOGENOM" id="CLU_063967_5_0_1"/>
<accession>A0A0E0IJF1</accession>
<dbReference type="PANTHER" id="PTHR45844">
    <property type="entry name" value="TRANSCRIPTION FACTOR BHLH30"/>
    <property type="match status" value="1"/>
</dbReference>
<evidence type="ECO:0000259" key="7">
    <source>
        <dbReference type="PROSITE" id="PS50888"/>
    </source>
</evidence>
<evidence type="ECO:0000313" key="8">
    <source>
        <dbReference type="EnsemblPlants" id="ONIVA09G09550.1"/>
    </source>
</evidence>
<dbReference type="InterPro" id="IPR036638">
    <property type="entry name" value="HLH_DNA-bd_sf"/>
</dbReference>
<dbReference type="GO" id="GO:0003700">
    <property type="term" value="F:DNA-binding transcription factor activity"/>
    <property type="evidence" value="ECO:0007669"/>
    <property type="project" value="InterPro"/>
</dbReference>
<dbReference type="CDD" id="cd11455">
    <property type="entry name" value="bHLH_AtAIG1_like"/>
    <property type="match status" value="1"/>
</dbReference>
<dbReference type="SMART" id="SM00353">
    <property type="entry name" value="HLH"/>
    <property type="match status" value="1"/>
</dbReference>
<evidence type="ECO:0000256" key="2">
    <source>
        <dbReference type="ARBA" id="ARBA00023015"/>
    </source>
</evidence>
<dbReference type="InterPro" id="IPR045847">
    <property type="entry name" value="AIG1-like"/>
</dbReference>
<dbReference type="Gramene" id="ONIVA09G09550.1">
    <property type="protein sequence ID" value="ONIVA09G09550.1"/>
    <property type="gene ID" value="ONIVA09G09550"/>
</dbReference>
<dbReference type="Pfam" id="PF00010">
    <property type="entry name" value="HLH"/>
    <property type="match status" value="1"/>
</dbReference>
<dbReference type="GO" id="GO:0046983">
    <property type="term" value="F:protein dimerization activity"/>
    <property type="evidence" value="ECO:0007669"/>
    <property type="project" value="InterPro"/>
</dbReference>
<organism evidence="8">
    <name type="scientific">Oryza nivara</name>
    <name type="common">Indian wild rice</name>
    <name type="synonym">Oryza sativa f. spontanea</name>
    <dbReference type="NCBI Taxonomy" id="4536"/>
    <lineage>
        <taxon>Eukaryota</taxon>
        <taxon>Viridiplantae</taxon>
        <taxon>Streptophyta</taxon>
        <taxon>Embryophyta</taxon>
        <taxon>Tracheophyta</taxon>
        <taxon>Spermatophyta</taxon>
        <taxon>Magnoliopsida</taxon>
        <taxon>Liliopsida</taxon>
        <taxon>Poales</taxon>
        <taxon>Poaceae</taxon>
        <taxon>BOP clade</taxon>
        <taxon>Oryzoideae</taxon>
        <taxon>Oryzeae</taxon>
        <taxon>Oryzinae</taxon>
        <taxon>Oryza</taxon>
    </lineage>
</organism>
<name>A0A0E0IJF1_ORYNI</name>
<evidence type="ECO:0000256" key="5">
    <source>
        <dbReference type="ARBA" id="ARBA00023242"/>
    </source>
</evidence>
<proteinExistence type="inferred from homology"/>
<keyword evidence="5" id="KW-0539">Nucleus</keyword>
<keyword evidence="4" id="KW-0804">Transcription</keyword>
<dbReference type="SUPFAM" id="SSF55021">
    <property type="entry name" value="ACT-like"/>
    <property type="match status" value="1"/>
</dbReference>
<evidence type="ECO:0000256" key="4">
    <source>
        <dbReference type="ARBA" id="ARBA00023163"/>
    </source>
</evidence>